<keyword evidence="9" id="KW-0697">Rotamase</keyword>
<evidence type="ECO:0000313" key="22">
    <source>
        <dbReference type="Proteomes" id="UP000042958"/>
    </source>
</evidence>
<evidence type="ECO:0000256" key="5">
    <source>
        <dbReference type="ARBA" id="ARBA00013194"/>
    </source>
</evidence>
<feature type="domain" description="PPIase cyclophilin-type" evidence="20">
    <location>
        <begin position="170"/>
        <end position="336"/>
    </location>
</feature>
<keyword evidence="11" id="KW-0413">Isomerase</keyword>
<dbReference type="GO" id="GO:0006397">
    <property type="term" value="P:mRNA processing"/>
    <property type="evidence" value="ECO:0007669"/>
    <property type="project" value="UniProtKB-KW"/>
</dbReference>
<reference evidence="22" key="1">
    <citation type="journal article" date="2015" name="Genome Announc.">
        <title>Draft genome sequence of the fungus Penicillium brasilianum MG11.</title>
        <authorList>
            <person name="Horn F."/>
            <person name="Linde J."/>
            <person name="Mattern D.J."/>
            <person name="Walther G."/>
            <person name="Guthke R."/>
            <person name="Brakhage A.A."/>
            <person name="Valiante V."/>
        </authorList>
    </citation>
    <scope>NUCLEOTIDE SEQUENCE [LARGE SCALE GENOMIC DNA]</scope>
    <source>
        <strain evidence="22">MG11</strain>
    </source>
</reference>
<dbReference type="InterPro" id="IPR020892">
    <property type="entry name" value="Cyclophilin-type_PPIase_CS"/>
</dbReference>
<evidence type="ECO:0000256" key="13">
    <source>
        <dbReference type="ARBA" id="ARBA00038509"/>
    </source>
</evidence>
<feature type="compositionally biased region" description="Basic and acidic residues" evidence="19">
    <location>
        <begin position="580"/>
        <end position="591"/>
    </location>
</feature>
<evidence type="ECO:0000256" key="2">
    <source>
        <dbReference type="ARBA" id="ARBA00004123"/>
    </source>
</evidence>
<feature type="compositionally biased region" description="Low complexity" evidence="19">
    <location>
        <begin position="532"/>
        <end position="544"/>
    </location>
</feature>
<dbReference type="GO" id="GO:0071013">
    <property type="term" value="C:catalytic step 2 spliceosome"/>
    <property type="evidence" value="ECO:0007669"/>
    <property type="project" value="TreeGrafter"/>
</dbReference>
<dbReference type="GO" id="GO:0005737">
    <property type="term" value="C:cytoplasm"/>
    <property type="evidence" value="ECO:0007669"/>
    <property type="project" value="UniProtKB-SubCell"/>
</dbReference>
<dbReference type="Pfam" id="PF00160">
    <property type="entry name" value="Pro_isomerase"/>
    <property type="match status" value="1"/>
</dbReference>
<evidence type="ECO:0000256" key="17">
    <source>
        <dbReference type="ARBA" id="ARBA00082698"/>
    </source>
</evidence>
<evidence type="ECO:0000256" key="9">
    <source>
        <dbReference type="ARBA" id="ARBA00023110"/>
    </source>
</evidence>
<comment type="catalytic activity">
    <reaction evidence="1">
        <text>[protein]-peptidylproline (omega=180) = [protein]-peptidylproline (omega=0)</text>
        <dbReference type="Rhea" id="RHEA:16237"/>
        <dbReference type="Rhea" id="RHEA-COMP:10747"/>
        <dbReference type="Rhea" id="RHEA-COMP:10748"/>
        <dbReference type="ChEBI" id="CHEBI:83833"/>
        <dbReference type="ChEBI" id="CHEBI:83834"/>
        <dbReference type="EC" id="5.2.1.8"/>
    </reaction>
</comment>
<dbReference type="InterPro" id="IPR002130">
    <property type="entry name" value="Cyclophilin-type_PPIase_dom"/>
</dbReference>
<evidence type="ECO:0000256" key="8">
    <source>
        <dbReference type="ARBA" id="ARBA00022728"/>
    </source>
</evidence>
<dbReference type="PRINTS" id="PR00153">
    <property type="entry name" value="CSAPPISMRASE"/>
</dbReference>
<dbReference type="Gene3D" id="2.40.100.10">
    <property type="entry name" value="Cyclophilin-like"/>
    <property type="match status" value="1"/>
</dbReference>
<dbReference type="InterPro" id="IPR029000">
    <property type="entry name" value="Cyclophilin-like_dom_sf"/>
</dbReference>
<comment type="subcellular location">
    <subcellularLocation>
        <location evidence="3">Cytoplasm</location>
    </subcellularLocation>
    <subcellularLocation>
        <location evidence="2">Nucleus</location>
    </subcellularLocation>
</comment>
<dbReference type="PROSITE" id="PS00170">
    <property type="entry name" value="CSA_PPIASE_1"/>
    <property type="match status" value="1"/>
</dbReference>
<keyword evidence="10" id="KW-0508">mRNA splicing</keyword>
<proteinExistence type="inferred from homology"/>
<dbReference type="SUPFAM" id="SSF50891">
    <property type="entry name" value="Cyclophilin-like"/>
    <property type="match status" value="1"/>
</dbReference>
<dbReference type="OrthoDB" id="442970at2759"/>
<evidence type="ECO:0000256" key="12">
    <source>
        <dbReference type="ARBA" id="ARBA00023242"/>
    </source>
</evidence>
<evidence type="ECO:0000256" key="7">
    <source>
        <dbReference type="ARBA" id="ARBA00022664"/>
    </source>
</evidence>
<evidence type="ECO:0000256" key="18">
    <source>
        <dbReference type="ARBA" id="ARBA00083804"/>
    </source>
</evidence>
<feature type="compositionally biased region" description="Basic and acidic residues" evidence="19">
    <location>
        <begin position="684"/>
        <end position="707"/>
    </location>
</feature>
<evidence type="ECO:0000256" key="11">
    <source>
        <dbReference type="ARBA" id="ARBA00023235"/>
    </source>
</evidence>
<keyword evidence="7" id="KW-0507">mRNA processing</keyword>
<organism evidence="21 22">
    <name type="scientific">Penicillium brasilianum</name>
    <dbReference type="NCBI Taxonomy" id="104259"/>
    <lineage>
        <taxon>Eukaryota</taxon>
        <taxon>Fungi</taxon>
        <taxon>Dikarya</taxon>
        <taxon>Ascomycota</taxon>
        <taxon>Pezizomycotina</taxon>
        <taxon>Eurotiomycetes</taxon>
        <taxon>Eurotiomycetidae</taxon>
        <taxon>Eurotiales</taxon>
        <taxon>Aspergillaceae</taxon>
        <taxon>Penicillium</taxon>
    </lineage>
</organism>
<comment type="subunit">
    <text evidence="4">Associated with the spliceosome.</text>
</comment>
<feature type="compositionally biased region" description="Acidic residues" evidence="19">
    <location>
        <begin position="615"/>
        <end position="627"/>
    </location>
</feature>
<dbReference type="InterPro" id="IPR044666">
    <property type="entry name" value="Cyclophilin_A-like"/>
</dbReference>
<evidence type="ECO:0000256" key="10">
    <source>
        <dbReference type="ARBA" id="ARBA00023187"/>
    </source>
</evidence>
<evidence type="ECO:0000259" key="20">
    <source>
        <dbReference type="PROSITE" id="PS50072"/>
    </source>
</evidence>
<dbReference type="GO" id="GO:0006457">
    <property type="term" value="P:protein folding"/>
    <property type="evidence" value="ECO:0007669"/>
    <property type="project" value="InterPro"/>
</dbReference>
<protein>
    <recommendedName>
        <fullName evidence="16">Peptidyl-prolyl isomerase CWC27</fullName>
        <ecNumber evidence="5">5.2.1.8</ecNumber>
    </recommendedName>
    <alternativeName>
        <fullName evidence="15">Peptidyl-prolyl isomerase cwc27</fullName>
    </alternativeName>
    <alternativeName>
        <fullName evidence="17 18">Rotamase CWC27</fullName>
    </alternativeName>
</protein>
<accession>A0A0F7TVK0</accession>
<keyword evidence="8" id="KW-0747">Spliceosome</keyword>
<feature type="compositionally biased region" description="Low complexity" evidence="19">
    <location>
        <begin position="564"/>
        <end position="579"/>
    </location>
</feature>
<evidence type="ECO:0000256" key="6">
    <source>
        <dbReference type="ARBA" id="ARBA00022490"/>
    </source>
</evidence>
<evidence type="ECO:0000256" key="19">
    <source>
        <dbReference type="SAM" id="MobiDB-lite"/>
    </source>
</evidence>
<feature type="compositionally biased region" description="Basic and acidic residues" evidence="19">
    <location>
        <begin position="639"/>
        <end position="657"/>
    </location>
</feature>
<evidence type="ECO:0000256" key="4">
    <source>
        <dbReference type="ARBA" id="ARBA00011524"/>
    </source>
</evidence>
<keyword evidence="22" id="KW-1185">Reference proteome</keyword>
<dbReference type="EMBL" id="CDHK01000008">
    <property type="protein sequence ID" value="CEJ59876.1"/>
    <property type="molecule type" value="Genomic_DNA"/>
</dbReference>
<sequence length="707" mass="78282">MFNMLLRYARQHITPSPFATNRSRPPIDTVIIPAVRLKCPPLDLETDTILMPKATLYQAITESYGYLNIEKADRPGCIFSYSCTYLCPAGSKMHILYPRPIPIEISRKVTCHDVHFSRSSQSPEETRSPLERLRSVDGPGLGRIFFSYLPFTMSTQYASEPNPTASATLHTTVGPIHIALFANQAPLTCKNFLQHCKDNYYAGTIFHRIVPDFVIQGGDPTGTGSGGTSIYEYPEFEYDPEARDPNERVVLRDEIHSRLRFNRRGQLGMAKSEDGSYGSQFFITLANTERELSGQCTLFGRLEGDSIYNVLKIAEAERVEGTDRPVYPVKVTSCEVGELGPLAGKLKDRKVVSTTAGGAEKQAPKKKKKTAKGAKVLLSFGDEEGDEGMPMRPAKPKFNTKLVADVPGLTNDTTTTAATKPQSTQSAPRKRPRSPSPNRQPSPERKQRIKTPDPLTQLPLPDPESPSRSPTPASPPAKESKLSRTNAEIASLKASMRRNVDVGPADTSRKKSALEAMIPETATRGRKRPALGTTNGSTLSGTRSSAEKAALDMFNAFKAKLEGTITTTTTTSQSETNTHTTKEKGKDRAETPDDEEAQLCDLHFIANCQSCQSWDDPDAATNEDEDAHDSGWLSHTLRFGKDTLGKDLNWKKEHPDDTDSLMVIDPREKERDLGGPSGGRKRGLQRDRERERKRERAGEREWDREGK</sequence>
<comment type="function">
    <text evidence="14">PPIases accelerate the folding of proteins. It catalyzes the cis-trans isomerization of proline imidic peptide bonds in oligopeptides. Involved in pre-mRNA splicing.</text>
</comment>
<evidence type="ECO:0000256" key="14">
    <source>
        <dbReference type="ARBA" id="ARBA00055615"/>
    </source>
</evidence>
<dbReference type="GO" id="GO:0008380">
    <property type="term" value="P:RNA splicing"/>
    <property type="evidence" value="ECO:0007669"/>
    <property type="project" value="UniProtKB-KW"/>
</dbReference>
<feature type="region of interest" description="Disordered" evidence="19">
    <location>
        <begin position="353"/>
        <end position="546"/>
    </location>
</feature>
<dbReference type="AlphaFoldDB" id="A0A0F7TVK0"/>
<gene>
    <name evidence="21" type="ORF">PMG11_08477</name>
</gene>
<keyword evidence="12" id="KW-0539">Nucleus</keyword>
<dbReference type="PROSITE" id="PS50072">
    <property type="entry name" value="CSA_PPIASE_2"/>
    <property type="match status" value="1"/>
</dbReference>
<dbReference type="FunFam" id="2.40.100.10:FF:000034">
    <property type="entry name" value="Peptidyl-prolyl isomerase CWC27 protein"/>
    <property type="match status" value="1"/>
</dbReference>
<feature type="region of interest" description="Disordered" evidence="19">
    <location>
        <begin position="612"/>
        <end position="707"/>
    </location>
</feature>
<comment type="similarity">
    <text evidence="13">Belongs to the cyclophilin-type PPIase family. CWC27 subfamily.</text>
</comment>
<dbReference type="Proteomes" id="UP000042958">
    <property type="component" value="Unassembled WGS sequence"/>
</dbReference>
<dbReference type="PANTHER" id="PTHR45625:SF6">
    <property type="entry name" value="SPLICEOSOME-ASSOCIATED PROTEIN CWC27 HOMOLOG"/>
    <property type="match status" value="1"/>
</dbReference>
<evidence type="ECO:0000313" key="21">
    <source>
        <dbReference type="EMBL" id="CEJ59876.1"/>
    </source>
</evidence>
<evidence type="ECO:0000256" key="16">
    <source>
        <dbReference type="ARBA" id="ARBA00071024"/>
    </source>
</evidence>
<evidence type="ECO:0000256" key="15">
    <source>
        <dbReference type="ARBA" id="ARBA00067721"/>
    </source>
</evidence>
<dbReference type="STRING" id="104259.A0A0F7TVK0"/>
<dbReference type="PANTHER" id="PTHR45625">
    <property type="entry name" value="PEPTIDYL-PROLYL CIS-TRANS ISOMERASE-RELATED"/>
    <property type="match status" value="1"/>
</dbReference>
<name>A0A0F7TVK0_PENBI</name>
<dbReference type="GO" id="GO:0003755">
    <property type="term" value="F:peptidyl-prolyl cis-trans isomerase activity"/>
    <property type="evidence" value="ECO:0007669"/>
    <property type="project" value="UniProtKB-KW"/>
</dbReference>
<evidence type="ECO:0000256" key="3">
    <source>
        <dbReference type="ARBA" id="ARBA00004496"/>
    </source>
</evidence>
<keyword evidence="6" id="KW-0963">Cytoplasm</keyword>
<dbReference type="EC" id="5.2.1.8" evidence="5"/>
<feature type="region of interest" description="Disordered" evidence="19">
    <location>
        <begin position="562"/>
        <end position="598"/>
    </location>
</feature>
<evidence type="ECO:0000256" key="1">
    <source>
        <dbReference type="ARBA" id="ARBA00000971"/>
    </source>
</evidence>